<dbReference type="InterPro" id="IPR040478">
    <property type="entry name" value="FKBP_N_2"/>
</dbReference>
<evidence type="ECO:0000313" key="4">
    <source>
        <dbReference type="Proteomes" id="UP001153292"/>
    </source>
</evidence>
<dbReference type="Proteomes" id="UP001153292">
    <property type="component" value="Chromosome 17"/>
</dbReference>
<reference evidence="3" key="1">
    <citation type="submission" date="2021-12" db="EMBL/GenBank/DDBJ databases">
        <authorList>
            <person name="King R."/>
        </authorList>
    </citation>
    <scope>NUCLEOTIDE SEQUENCE</scope>
</reference>
<dbReference type="PANTHER" id="PTHR46512">
    <property type="entry name" value="PEPTIDYLPROLYL ISOMERASE"/>
    <property type="match status" value="1"/>
</dbReference>
<accession>A0ABN8AZG1</accession>
<feature type="domain" description="BDBT FKBP like N-terminal" evidence="2">
    <location>
        <begin position="12"/>
        <end position="121"/>
    </location>
</feature>
<proteinExistence type="predicted"/>
<dbReference type="PROSITE" id="PS50293">
    <property type="entry name" value="TPR_REGION"/>
    <property type="match status" value="1"/>
</dbReference>
<dbReference type="PANTHER" id="PTHR46512:SF10">
    <property type="entry name" value="FK506-BINDING PROTEIN-LIKE"/>
    <property type="match status" value="1"/>
</dbReference>
<dbReference type="Pfam" id="PF18023">
    <property type="entry name" value="FKBP_N_2"/>
    <property type="match status" value="1"/>
</dbReference>
<protein>
    <recommendedName>
        <fullName evidence="2">BDBT FKBP like N-terminal domain-containing protein</fullName>
    </recommendedName>
</protein>
<dbReference type="EMBL" id="OU963910">
    <property type="protein sequence ID" value="CAH0400664.1"/>
    <property type="molecule type" value="Genomic_DNA"/>
</dbReference>
<evidence type="ECO:0000259" key="2">
    <source>
        <dbReference type="Pfam" id="PF18023"/>
    </source>
</evidence>
<feature type="repeat" description="TPR" evidence="1">
    <location>
        <begin position="192"/>
        <end position="225"/>
    </location>
</feature>
<sequence>MEKERVVSSRPDREIKKKIITPGDYTLVPYEDSRCKIVLSHVTCTNSLGKCEIEPESRIFSKEFDGNVLIGDSDNFIDKDFELILQQMCCGETCEASLLYRDSEGVLVKEIKCNIELKEVTDEQLVSDWGWQRLYESALHHKERGVELVKQKRLADAFRRFNKALKFLIAIEPVDPDVIEEETIKEMIALKVKLYNNLAYIQLQYNEYEPALQLCNRAIQYDPENTKALYRRCTSYTGLQLYEEAWADIQHALKLDPSDKASQQKAKSLRPIIEKINKNYTDVVKKMFG</sequence>
<feature type="repeat" description="TPR" evidence="1">
    <location>
        <begin position="226"/>
        <end position="259"/>
    </location>
</feature>
<evidence type="ECO:0000256" key="1">
    <source>
        <dbReference type="PROSITE-ProRule" id="PRU00339"/>
    </source>
</evidence>
<dbReference type="PROSITE" id="PS50005">
    <property type="entry name" value="TPR"/>
    <property type="match status" value="2"/>
</dbReference>
<dbReference type="InterPro" id="IPR050754">
    <property type="entry name" value="FKBP4/5/8-like"/>
</dbReference>
<dbReference type="SUPFAM" id="SSF48452">
    <property type="entry name" value="TPR-like"/>
    <property type="match status" value="1"/>
</dbReference>
<organism evidence="3 4">
    <name type="scientific">Chilo suppressalis</name>
    <name type="common">Asiatic rice borer moth</name>
    <dbReference type="NCBI Taxonomy" id="168631"/>
    <lineage>
        <taxon>Eukaryota</taxon>
        <taxon>Metazoa</taxon>
        <taxon>Ecdysozoa</taxon>
        <taxon>Arthropoda</taxon>
        <taxon>Hexapoda</taxon>
        <taxon>Insecta</taxon>
        <taxon>Pterygota</taxon>
        <taxon>Neoptera</taxon>
        <taxon>Endopterygota</taxon>
        <taxon>Lepidoptera</taxon>
        <taxon>Glossata</taxon>
        <taxon>Ditrysia</taxon>
        <taxon>Pyraloidea</taxon>
        <taxon>Crambidae</taxon>
        <taxon>Crambinae</taxon>
        <taxon>Chilo</taxon>
    </lineage>
</organism>
<dbReference type="Gene3D" id="1.25.40.10">
    <property type="entry name" value="Tetratricopeptide repeat domain"/>
    <property type="match status" value="1"/>
</dbReference>
<evidence type="ECO:0000313" key="3">
    <source>
        <dbReference type="EMBL" id="CAH0400664.1"/>
    </source>
</evidence>
<dbReference type="InterPro" id="IPR019734">
    <property type="entry name" value="TPR_rpt"/>
</dbReference>
<dbReference type="SMART" id="SM00028">
    <property type="entry name" value="TPR"/>
    <property type="match status" value="3"/>
</dbReference>
<keyword evidence="1" id="KW-0802">TPR repeat</keyword>
<gene>
    <name evidence="3" type="ORF">CHILSU_LOCUS3863</name>
</gene>
<keyword evidence="4" id="KW-1185">Reference proteome</keyword>
<name>A0ABN8AZG1_CHISP</name>
<dbReference type="InterPro" id="IPR011990">
    <property type="entry name" value="TPR-like_helical_dom_sf"/>
</dbReference>